<dbReference type="InterPro" id="IPR039227">
    <property type="entry name" value="GNG13"/>
</dbReference>
<proteinExistence type="predicted"/>
<dbReference type="PANTHER" id="PTHR15936">
    <property type="entry name" value="GUANINE NUCLEOTIDE-BINDING PROTEIN G I /G S /G O GAMMA-13 SUBUNIT"/>
    <property type="match status" value="1"/>
</dbReference>
<dbReference type="SMART" id="SM00224">
    <property type="entry name" value="GGL"/>
    <property type="match status" value="1"/>
</dbReference>
<evidence type="ECO:0000313" key="2">
    <source>
        <dbReference type="EMBL" id="KAF6736904.1"/>
    </source>
</evidence>
<dbReference type="SMART" id="SM01224">
    <property type="entry name" value="G_gamma"/>
    <property type="match status" value="1"/>
</dbReference>
<dbReference type="Proteomes" id="UP000646548">
    <property type="component" value="Unassembled WGS sequence"/>
</dbReference>
<dbReference type="PANTHER" id="PTHR15936:SF2">
    <property type="entry name" value="GUANINE NUCLEOTIDE-BINDING PROTEIN G(I)_G(S)_G(O) SUBUNIT GAMMA-13"/>
    <property type="match status" value="1"/>
</dbReference>
<dbReference type="InterPro" id="IPR036284">
    <property type="entry name" value="GGL_sf"/>
</dbReference>
<dbReference type="InterPro" id="IPR015898">
    <property type="entry name" value="G-protein_gamma-like_dom"/>
</dbReference>
<dbReference type="GO" id="GO:0031681">
    <property type="term" value="F:G-protein beta-subunit binding"/>
    <property type="evidence" value="ECO:0007669"/>
    <property type="project" value="InterPro"/>
</dbReference>
<evidence type="ECO:0000259" key="1">
    <source>
        <dbReference type="PROSITE" id="PS50058"/>
    </source>
</evidence>
<feature type="domain" description="G protein gamma" evidence="1">
    <location>
        <begin position="142"/>
        <end position="207"/>
    </location>
</feature>
<evidence type="ECO:0000313" key="3">
    <source>
        <dbReference type="Proteomes" id="UP000646548"/>
    </source>
</evidence>
<name>A0A834FMA8_ORYME</name>
<dbReference type="GO" id="GO:0007200">
    <property type="term" value="P:phospholipase C-activating G protein-coupled receptor signaling pathway"/>
    <property type="evidence" value="ECO:0007669"/>
    <property type="project" value="InterPro"/>
</dbReference>
<dbReference type="GO" id="GO:0005834">
    <property type="term" value="C:heterotrimeric G-protein complex"/>
    <property type="evidence" value="ECO:0007669"/>
    <property type="project" value="InterPro"/>
</dbReference>
<dbReference type="CDD" id="cd00068">
    <property type="entry name" value="GGL"/>
    <property type="match status" value="1"/>
</dbReference>
<dbReference type="PROSITE" id="PS50058">
    <property type="entry name" value="G_PROTEIN_GAMMA"/>
    <property type="match status" value="1"/>
</dbReference>
<dbReference type="EMBL" id="WKFB01000076">
    <property type="protein sequence ID" value="KAF6736904.1"/>
    <property type="molecule type" value="Genomic_DNA"/>
</dbReference>
<gene>
    <name evidence="2" type="ORF">FQA47_006476</name>
</gene>
<organism evidence="2 3">
    <name type="scientific">Oryzias melastigma</name>
    <name type="common">Marine medaka</name>
    <dbReference type="NCBI Taxonomy" id="30732"/>
    <lineage>
        <taxon>Eukaryota</taxon>
        <taxon>Metazoa</taxon>
        <taxon>Chordata</taxon>
        <taxon>Craniata</taxon>
        <taxon>Vertebrata</taxon>
        <taxon>Euteleostomi</taxon>
        <taxon>Actinopterygii</taxon>
        <taxon>Neopterygii</taxon>
        <taxon>Teleostei</taxon>
        <taxon>Neoteleostei</taxon>
        <taxon>Acanthomorphata</taxon>
        <taxon>Ovalentaria</taxon>
        <taxon>Atherinomorphae</taxon>
        <taxon>Beloniformes</taxon>
        <taxon>Adrianichthyidae</taxon>
        <taxon>Oryziinae</taxon>
        <taxon>Oryzias</taxon>
    </lineage>
</organism>
<comment type="caution">
    <text evidence="2">The sequence shown here is derived from an EMBL/GenBank/DDBJ whole genome shotgun (WGS) entry which is preliminary data.</text>
</comment>
<dbReference type="Pfam" id="PF00631">
    <property type="entry name" value="G-gamma"/>
    <property type="match status" value="1"/>
</dbReference>
<reference evidence="2" key="1">
    <citation type="journal article" name="BMC Genomics">
        <title>Long-read sequencing and de novo genome assembly of marine medaka (Oryzias melastigma).</title>
        <authorList>
            <person name="Liang P."/>
            <person name="Saqib H.S.A."/>
            <person name="Ni X."/>
            <person name="Shen Y."/>
        </authorList>
    </citation>
    <scope>NUCLEOTIDE SEQUENCE</scope>
    <source>
        <strain evidence="2">Bigg-433</strain>
    </source>
</reference>
<protein>
    <submittedName>
        <fullName evidence="2">Guanine nucleotide-binding protein G(I)/G(S)/G(O) subunit gamma-13</fullName>
    </submittedName>
</protein>
<sequence length="207" mass="22330">MKEPDVVAERAAFASPSQDGVEVPAAVLFLAPEPRGVLWEKLRAKAGPVERGQPAPRALVQVPTEPKKAGVALAAPRFSIISAADCDEGRLCNTKCYSTLGKNTAALCGSAASAGSILQADSRPEPGLFNDSNSPHQTAAMDEMDLPQMKKEVESLKYQLAFKREKSSKTVTDLVKWIEDGVPEDPFLNPELMKNNPWVEKGKCVIL</sequence>
<dbReference type="AlphaFoldDB" id="A0A834FMA8"/>
<dbReference type="SUPFAM" id="SSF48670">
    <property type="entry name" value="Transducin (heterotrimeric G protein), gamma chain"/>
    <property type="match status" value="1"/>
</dbReference>
<accession>A0A834FMA8</accession>
<dbReference type="Gene3D" id="4.10.260.10">
    <property type="entry name" value="Transducin (heterotrimeric G protein), gamma chain"/>
    <property type="match status" value="1"/>
</dbReference>
<dbReference type="GO" id="GO:0050909">
    <property type="term" value="P:sensory perception of taste"/>
    <property type="evidence" value="ECO:0007669"/>
    <property type="project" value="InterPro"/>
</dbReference>